<feature type="region of interest" description="Disordered" evidence="1">
    <location>
        <begin position="49"/>
        <end position="87"/>
    </location>
</feature>
<sequence length="281" mass="29340">MSESPESQSEVQAQQAAQAQRAAQAQPQQAVEGQPAAPAYRVIQLQPAVQPQASRRVPAQTPASRRVSAGRPATRRPSSNPPGRDPNIPKWIYDLVPVANHARSILLRQLPLLAAGAIGALAFGWLAPRYLDHTSVQALGALLLLGCAVAVLNTAQRSTPAEPLPKGGRTGVHLLLLDIVLTGLGLMLLGGLALAGARQLVLLASMAVLGGAVGSLFLLLLDLPARSAAKATAIVLLLSYLLAIWFFGPLSWWTAGVVAVAVDVAALLAASLGRREPARPR</sequence>
<dbReference type="Proteomes" id="UP000250006">
    <property type="component" value="Unassembled WGS sequence"/>
</dbReference>
<gene>
    <name evidence="3" type="ORF">NCTC11535_02164</name>
</gene>
<keyword evidence="2" id="KW-1133">Transmembrane helix</keyword>
<dbReference type="EMBL" id="UAPQ01000011">
    <property type="protein sequence ID" value="SPT54447.1"/>
    <property type="molecule type" value="Genomic_DNA"/>
</dbReference>
<comment type="caution">
    <text evidence="3">The sequence shown here is derived from an EMBL/GenBank/DDBJ whole genome shotgun (WGS) entry which is preliminary data.</text>
</comment>
<reference evidence="3 4" key="1">
    <citation type="submission" date="2018-06" db="EMBL/GenBank/DDBJ databases">
        <authorList>
            <consortium name="Pathogen Informatics"/>
            <person name="Doyle S."/>
        </authorList>
    </citation>
    <scope>NUCLEOTIDE SEQUENCE [LARGE SCALE GENOMIC DNA]</scope>
    <source>
        <strain evidence="3 4">NCTC11535</strain>
    </source>
</reference>
<keyword evidence="2" id="KW-0812">Transmembrane</keyword>
<keyword evidence="2" id="KW-0472">Membrane</keyword>
<dbReference type="RefSeq" id="WP_126622375.1">
    <property type="nucleotide sequence ID" value="NZ_UAPQ01000011.1"/>
</dbReference>
<proteinExistence type="predicted"/>
<feature type="transmembrane region" description="Helical" evidence="2">
    <location>
        <begin position="200"/>
        <end position="221"/>
    </location>
</feature>
<organism evidence="3 4">
    <name type="scientific">Actinomyces bovis</name>
    <dbReference type="NCBI Taxonomy" id="1658"/>
    <lineage>
        <taxon>Bacteria</taxon>
        <taxon>Bacillati</taxon>
        <taxon>Actinomycetota</taxon>
        <taxon>Actinomycetes</taxon>
        <taxon>Actinomycetales</taxon>
        <taxon>Actinomycetaceae</taxon>
        <taxon>Actinomyces</taxon>
    </lineage>
</organism>
<feature type="region of interest" description="Disordered" evidence="1">
    <location>
        <begin position="1"/>
        <end position="34"/>
    </location>
</feature>
<evidence type="ECO:0000313" key="3">
    <source>
        <dbReference type="EMBL" id="SPT54447.1"/>
    </source>
</evidence>
<evidence type="ECO:0000313" key="4">
    <source>
        <dbReference type="Proteomes" id="UP000250006"/>
    </source>
</evidence>
<feature type="transmembrane region" description="Helical" evidence="2">
    <location>
        <begin position="228"/>
        <end position="247"/>
    </location>
</feature>
<feature type="transmembrane region" description="Helical" evidence="2">
    <location>
        <begin position="134"/>
        <end position="153"/>
    </location>
</feature>
<accession>A0ABY1VSR0</accession>
<evidence type="ECO:0000256" key="1">
    <source>
        <dbReference type="SAM" id="MobiDB-lite"/>
    </source>
</evidence>
<evidence type="ECO:0000256" key="2">
    <source>
        <dbReference type="SAM" id="Phobius"/>
    </source>
</evidence>
<feature type="transmembrane region" description="Helical" evidence="2">
    <location>
        <begin position="253"/>
        <end position="273"/>
    </location>
</feature>
<evidence type="ECO:0008006" key="5">
    <source>
        <dbReference type="Google" id="ProtNLM"/>
    </source>
</evidence>
<feature type="transmembrane region" description="Helical" evidence="2">
    <location>
        <begin position="110"/>
        <end position="128"/>
    </location>
</feature>
<protein>
    <recommendedName>
        <fullName evidence="5">Acid-resistance membrane protein</fullName>
    </recommendedName>
</protein>
<feature type="transmembrane region" description="Helical" evidence="2">
    <location>
        <begin position="174"/>
        <end position="194"/>
    </location>
</feature>
<name>A0ABY1VSR0_9ACTO</name>
<keyword evidence="4" id="KW-1185">Reference proteome</keyword>